<evidence type="ECO:0000313" key="2">
    <source>
        <dbReference type="EMBL" id="GMR41434.1"/>
    </source>
</evidence>
<evidence type="ECO:0008006" key="4">
    <source>
        <dbReference type="Google" id="ProtNLM"/>
    </source>
</evidence>
<dbReference type="Pfam" id="PF10327">
    <property type="entry name" value="7TM_GPCR_Sri"/>
    <property type="match status" value="1"/>
</dbReference>
<protein>
    <recommendedName>
        <fullName evidence="4">G protein-coupled receptor</fullName>
    </recommendedName>
</protein>
<evidence type="ECO:0000256" key="1">
    <source>
        <dbReference type="SAM" id="Phobius"/>
    </source>
</evidence>
<keyword evidence="1" id="KW-0472">Membrane</keyword>
<feature type="transmembrane region" description="Helical" evidence="1">
    <location>
        <begin position="83"/>
        <end position="105"/>
    </location>
</feature>
<proteinExistence type="predicted"/>
<dbReference type="AlphaFoldDB" id="A0AAN5CFN7"/>
<dbReference type="PANTHER" id="PTHR45830">
    <property type="entry name" value="SERPENTINE RECEPTOR, CLASS I"/>
    <property type="match status" value="1"/>
</dbReference>
<keyword evidence="1" id="KW-1133">Transmembrane helix</keyword>
<name>A0AAN5CFN7_9BILA</name>
<dbReference type="InterPro" id="IPR019429">
    <property type="entry name" value="7TM_GPCR_serpentine_rcpt_Sri"/>
</dbReference>
<keyword evidence="1" id="KW-0812">Transmembrane</keyword>
<dbReference type="EMBL" id="BTRK01000003">
    <property type="protein sequence ID" value="GMR41434.1"/>
    <property type="molecule type" value="Genomic_DNA"/>
</dbReference>
<dbReference type="Proteomes" id="UP001328107">
    <property type="component" value="Unassembled WGS sequence"/>
</dbReference>
<comment type="caution">
    <text evidence="2">The sequence shown here is derived from an EMBL/GenBank/DDBJ whole genome shotgun (WGS) entry which is preliminary data.</text>
</comment>
<feature type="non-terminal residue" evidence="2">
    <location>
        <position position="1"/>
    </location>
</feature>
<feature type="transmembrane region" description="Helical" evidence="1">
    <location>
        <begin position="126"/>
        <end position="148"/>
    </location>
</feature>
<dbReference type="PANTHER" id="PTHR45830:SF15">
    <property type="entry name" value="SERPENTINE RECEPTOR, CLASS I"/>
    <property type="match status" value="1"/>
</dbReference>
<organism evidence="2 3">
    <name type="scientific">Pristionchus mayeri</name>
    <dbReference type="NCBI Taxonomy" id="1317129"/>
    <lineage>
        <taxon>Eukaryota</taxon>
        <taxon>Metazoa</taxon>
        <taxon>Ecdysozoa</taxon>
        <taxon>Nematoda</taxon>
        <taxon>Chromadorea</taxon>
        <taxon>Rhabditida</taxon>
        <taxon>Rhabditina</taxon>
        <taxon>Diplogasteromorpha</taxon>
        <taxon>Diplogasteroidea</taxon>
        <taxon>Neodiplogasteridae</taxon>
        <taxon>Pristionchus</taxon>
    </lineage>
</organism>
<reference evidence="3" key="1">
    <citation type="submission" date="2022-10" db="EMBL/GenBank/DDBJ databases">
        <title>Genome assembly of Pristionchus species.</title>
        <authorList>
            <person name="Yoshida K."/>
            <person name="Sommer R.J."/>
        </authorList>
    </citation>
    <scope>NUCLEOTIDE SEQUENCE [LARGE SCALE GENOMIC DNA]</scope>
    <source>
        <strain evidence="3">RS5460</strain>
    </source>
</reference>
<keyword evidence="3" id="KW-1185">Reference proteome</keyword>
<sequence length="185" mass="21220">RFIQFFCFAFGWIPIVLALVLLYLLFNHSQMYSKEFRNAIAAYHSIQIFYDIHHSYLFTPYPLFPMPIFVCNGILCRLNAPTAVLPTLMGLLCSCGSVGLSTVVFMRLRNLLPLESRFRLSVRQSLALMGFTAVLFLANTIGFAFYAVDDTRKMEILNRTEFAWIRERPDALVWGDLFDTPAVVV</sequence>
<gene>
    <name evidence="2" type="ORF">PMAYCL1PPCAC_11628</name>
</gene>
<evidence type="ECO:0000313" key="3">
    <source>
        <dbReference type="Proteomes" id="UP001328107"/>
    </source>
</evidence>
<accession>A0AAN5CFN7</accession>
<feature type="transmembrane region" description="Helical" evidence="1">
    <location>
        <begin position="5"/>
        <end position="26"/>
    </location>
</feature>